<accession>A0ABW5QKV3</accession>
<keyword evidence="2" id="KW-1185">Reference proteome</keyword>
<organism evidence="1 2">
    <name type="scientific">Devosia albogilva</name>
    <dbReference type="NCBI Taxonomy" id="429726"/>
    <lineage>
        <taxon>Bacteria</taxon>
        <taxon>Pseudomonadati</taxon>
        <taxon>Pseudomonadota</taxon>
        <taxon>Alphaproteobacteria</taxon>
        <taxon>Hyphomicrobiales</taxon>
        <taxon>Devosiaceae</taxon>
        <taxon>Devosia</taxon>
    </lineage>
</organism>
<reference evidence="2" key="1">
    <citation type="journal article" date="2019" name="Int. J. Syst. Evol. Microbiol.">
        <title>The Global Catalogue of Microorganisms (GCM) 10K type strain sequencing project: providing services to taxonomists for standard genome sequencing and annotation.</title>
        <authorList>
            <consortium name="The Broad Institute Genomics Platform"/>
            <consortium name="The Broad Institute Genome Sequencing Center for Infectious Disease"/>
            <person name="Wu L."/>
            <person name="Ma J."/>
        </authorList>
    </citation>
    <scope>NUCLEOTIDE SEQUENCE [LARGE SCALE GENOMIC DNA]</scope>
    <source>
        <strain evidence="2">CCM 7427</strain>
    </source>
</reference>
<dbReference type="RefSeq" id="WP_386833469.1">
    <property type="nucleotide sequence ID" value="NZ_JBHUNP010000001.1"/>
</dbReference>
<evidence type="ECO:0000313" key="1">
    <source>
        <dbReference type="EMBL" id="MFD2648322.1"/>
    </source>
</evidence>
<dbReference type="EMBL" id="JBHUNP010000001">
    <property type="protein sequence ID" value="MFD2648322.1"/>
    <property type="molecule type" value="Genomic_DNA"/>
</dbReference>
<sequence>MSARILALEIKGTDSPQNKAKRDALNEWVKAINAAGGFGRWAWDVAFKPGEVQDIITKHAAAEPAE</sequence>
<comment type="caution">
    <text evidence="1">The sequence shown here is derived from an EMBL/GenBank/DDBJ whole genome shotgun (WGS) entry which is preliminary data.</text>
</comment>
<protein>
    <submittedName>
        <fullName evidence="1">Uncharacterized protein</fullName>
    </submittedName>
</protein>
<proteinExistence type="predicted"/>
<evidence type="ECO:0000313" key="2">
    <source>
        <dbReference type="Proteomes" id="UP001597521"/>
    </source>
</evidence>
<name>A0ABW5QKV3_9HYPH</name>
<gene>
    <name evidence="1" type="ORF">ACFSX5_11020</name>
</gene>
<dbReference type="Proteomes" id="UP001597521">
    <property type="component" value="Unassembled WGS sequence"/>
</dbReference>